<dbReference type="InterPro" id="IPR005171">
    <property type="entry name" value="Cyt_c_oxidase_su4_prok"/>
</dbReference>
<evidence type="ECO:0000256" key="10">
    <source>
        <dbReference type="ARBA" id="ARBA00023002"/>
    </source>
</evidence>
<dbReference type="GO" id="GO:0019646">
    <property type="term" value="P:aerobic electron transport chain"/>
    <property type="evidence" value="ECO:0007669"/>
    <property type="project" value="TreeGrafter"/>
</dbReference>
<dbReference type="GO" id="GO:0015990">
    <property type="term" value="P:electron transport coupled proton transport"/>
    <property type="evidence" value="ECO:0007669"/>
    <property type="project" value="InterPro"/>
</dbReference>
<dbReference type="GO" id="GO:0009319">
    <property type="term" value="C:cytochrome o ubiquinol oxidase complex"/>
    <property type="evidence" value="ECO:0007669"/>
    <property type="project" value="TreeGrafter"/>
</dbReference>
<evidence type="ECO:0000256" key="15">
    <source>
        <dbReference type="ARBA" id="ARBA00031887"/>
    </source>
</evidence>
<evidence type="ECO:0000256" key="4">
    <source>
        <dbReference type="ARBA" id="ARBA00014689"/>
    </source>
</evidence>
<feature type="transmembrane region" description="Helical" evidence="17">
    <location>
        <begin position="75"/>
        <end position="99"/>
    </location>
</feature>
<dbReference type="NCBIfam" id="TIGR02847">
    <property type="entry name" value="CyoD"/>
    <property type="match status" value="1"/>
</dbReference>
<evidence type="ECO:0000256" key="13">
    <source>
        <dbReference type="ARBA" id="ARBA00030071"/>
    </source>
</evidence>
<keyword evidence="5" id="KW-0813">Transport</keyword>
<evidence type="ECO:0000313" key="18">
    <source>
        <dbReference type="EMBL" id="PWD81399.1"/>
    </source>
</evidence>
<keyword evidence="7 17" id="KW-0812">Transmembrane</keyword>
<comment type="function">
    <text evidence="12">Cytochrome bo(3) ubiquinol terminal oxidase is the component of the aerobic respiratory chain of E.coli that predominates when cells are grown at high aeration. Has proton pump activity across the membrane in addition to electron transfer, pumping 2 protons/electron.</text>
</comment>
<name>A0A2U2AFP4_9GAMM</name>
<dbReference type="GO" id="GO:0005886">
    <property type="term" value="C:plasma membrane"/>
    <property type="evidence" value="ECO:0007669"/>
    <property type="project" value="UniProtKB-SubCell"/>
</dbReference>
<comment type="caution">
    <text evidence="18">The sequence shown here is derived from an EMBL/GenBank/DDBJ whole genome shotgun (WGS) entry which is preliminary data.</text>
</comment>
<keyword evidence="11 17" id="KW-0472">Membrane</keyword>
<dbReference type="PANTHER" id="PTHR36835:SF1">
    <property type="entry name" value="CYTOCHROME BO(3) UBIQUINOL OXIDASE SUBUNIT 4"/>
    <property type="match status" value="1"/>
</dbReference>
<keyword evidence="19" id="KW-1185">Reference proteome</keyword>
<dbReference type="Pfam" id="PF03626">
    <property type="entry name" value="COX4_pro"/>
    <property type="match status" value="1"/>
</dbReference>
<evidence type="ECO:0000256" key="9">
    <source>
        <dbReference type="ARBA" id="ARBA00022989"/>
    </source>
</evidence>
<dbReference type="InterPro" id="IPR050968">
    <property type="entry name" value="Cytochrome_c_oxidase_bac_sub4"/>
</dbReference>
<dbReference type="AlphaFoldDB" id="A0A2U2AFP4"/>
<keyword evidence="9 17" id="KW-1133">Transmembrane helix</keyword>
<evidence type="ECO:0000256" key="1">
    <source>
        <dbReference type="ARBA" id="ARBA00004651"/>
    </source>
</evidence>
<dbReference type="PANTHER" id="PTHR36835">
    <property type="entry name" value="CYTOCHROME BO(3) UBIQUINOL OXIDASE SUBUNIT 4"/>
    <property type="match status" value="1"/>
</dbReference>
<evidence type="ECO:0000313" key="19">
    <source>
        <dbReference type="Proteomes" id="UP000245020"/>
    </source>
</evidence>
<evidence type="ECO:0000256" key="3">
    <source>
        <dbReference type="ARBA" id="ARBA00011700"/>
    </source>
</evidence>
<gene>
    <name evidence="18" type="primary">cyoD</name>
    <name evidence="18" type="ORF">DC083_05095</name>
</gene>
<dbReference type="OrthoDB" id="2375888at2"/>
<keyword evidence="8" id="KW-0249">Electron transport</keyword>
<evidence type="ECO:0000256" key="14">
    <source>
        <dbReference type="ARBA" id="ARBA00030211"/>
    </source>
</evidence>
<comment type="subunit">
    <text evidence="3">Heterooctamer of two A chains, two B chains, two C chains and two D chains.</text>
</comment>
<evidence type="ECO:0000256" key="11">
    <source>
        <dbReference type="ARBA" id="ARBA00023136"/>
    </source>
</evidence>
<evidence type="ECO:0000256" key="17">
    <source>
        <dbReference type="SAM" id="Phobius"/>
    </source>
</evidence>
<accession>A0A2U2AFP4</accession>
<dbReference type="EMBL" id="QEWQ01000003">
    <property type="protein sequence ID" value="PWD81399.1"/>
    <property type="molecule type" value="Genomic_DNA"/>
</dbReference>
<feature type="transmembrane region" description="Helical" evidence="17">
    <location>
        <begin position="12"/>
        <end position="34"/>
    </location>
</feature>
<organism evidence="18 19">
    <name type="scientific">Ignatzschineria ureiclastica</name>
    <dbReference type="NCBI Taxonomy" id="472582"/>
    <lineage>
        <taxon>Bacteria</taxon>
        <taxon>Pseudomonadati</taxon>
        <taxon>Pseudomonadota</taxon>
        <taxon>Gammaproteobacteria</taxon>
        <taxon>Cardiobacteriales</taxon>
        <taxon>Ignatzschineriaceae</taxon>
        <taxon>Ignatzschineria</taxon>
    </lineage>
</organism>
<evidence type="ECO:0000256" key="5">
    <source>
        <dbReference type="ARBA" id="ARBA00022448"/>
    </source>
</evidence>
<sequence length="109" mass="12282">MDLKAHKHELWDYLIGYGFSIILTLISFAVVVYLRHIASIGVIASILAVCAVTQVFVQLVYFLHIKRNENGGWNLAALLFTAVILLMVIGGSGWVMYYLHMNMMPELPI</sequence>
<dbReference type="GO" id="GO:0009486">
    <property type="term" value="F:cytochrome bo3 ubiquinol oxidase activity"/>
    <property type="evidence" value="ECO:0007669"/>
    <property type="project" value="InterPro"/>
</dbReference>
<dbReference type="GO" id="GO:0015078">
    <property type="term" value="F:proton transmembrane transporter activity"/>
    <property type="evidence" value="ECO:0007669"/>
    <property type="project" value="TreeGrafter"/>
</dbReference>
<evidence type="ECO:0000256" key="2">
    <source>
        <dbReference type="ARBA" id="ARBA00008079"/>
    </source>
</evidence>
<protein>
    <recommendedName>
        <fullName evidence="4">Cytochrome bo(3) ubiquinol oxidase subunit 4</fullName>
    </recommendedName>
    <alternativeName>
        <fullName evidence="16">Cytochrome o ubiquinol oxidase subunit 4</fullName>
    </alternativeName>
    <alternativeName>
        <fullName evidence="13">Oxidase bo(3) subunit 4</fullName>
    </alternativeName>
    <alternativeName>
        <fullName evidence="14">Ubiquinol oxidase polypeptide IV</fullName>
    </alternativeName>
    <alternativeName>
        <fullName evidence="15">Ubiquinol oxidase subunit 4</fullName>
    </alternativeName>
</protein>
<comment type="similarity">
    <text evidence="2">Belongs to the cytochrome c oxidase bacterial subunit 4 family.</text>
</comment>
<dbReference type="InterPro" id="IPR014210">
    <property type="entry name" value="Cyt_o_ubiqinol_oxidase_su4"/>
</dbReference>
<evidence type="ECO:0000256" key="7">
    <source>
        <dbReference type="ARBA" id="ARBA00022692"/>
    </source>
</evidence>
<evidence type="ECO:0000256" key="8">
    <source>
        <dbReference type="ARBA" id="ARBA00022982"/>
    </source>
</evidence>
<proteinExistence type="inferred from homology"/>
<evidence type="ECO:0000256" key="16">
    <source>
        <dbReference type="ARBA" id="ARBA00032185"/>
    </source>
</evidence>
<keyword evidence="10" id="KW-0560">Oxidoreductase</keyword>
<feature type="transmembrane region" description="Helical" evidence="17">
    <location>
        <begin position="40"/>
        <end position="63"/>
    </location>
</feature>
<comment type="subcellular location">
    <subcellularLocation>
        <location evidence="1">Cell membrane</location>
        <topology evidence="1">Multi-pass membrane protein</topology>
    </subcellularLocation>
</comment>
<reference evidence="19" key="1">
    <citation type="submission" date="2018-05" db="EMBL/GenBank/DDBJ databases">
        <title>Ignatzschineria dubaiensis sp. nov., isolated from necrotic foot tissues of dromedaries (Camelus dromedarius) and associated maggots in Dubai, United Arab Emirates.</title>
        <authorList>
            <person name="Tsang C.C."/>
            <person name="Tang J.Y.M."/>
            <person name="Fong J.Y.H."/>
            <person name="Kinne J."/>
            <person name="Lee H.H."/>
            <person name="Joseph M."/>
            <person name="Jose S."/>
            <person name="Schuster R.K."/>
            <person name="Tang Y."/>
            <person name="Sivakumar S."/>
            <person name="Chen J.H.K."/>
            <person name="Teng J.L.L."/>
            <person name="Lau S.K.P."/>
            <person name="Wernery U."/>
            <person name="Woo P.C.Y."/>
        </authorList>
    </citation>
    <scope>NUCLEOTIDE SEQUENCE [LARGE SCALE GENOMIC DNA]</scope>
    <source>
        <strain evidence="19">KCTC 22644</strain>
    </source>
</reference>
<evidence type="ECO:0000256" key="12">
    <source>
        <dbReference type="ARBA" id="ARBA00025694"/>
    </source>
</evidence>
<dbReference type="Proteomes" id="UP000245020">
    <property type="component" value="Unassembled WGS sequence"/>
</dbReference>
<keyword evidence="6" id="KW-1003">Cell membrane</keyword>
<evidence type="ECO:0000256" key="6">
    <source>
        <dbReference type="ARBA" id="ARBA00022475"/>
    </source>
</evidence>